<feature type="domain" description="Response regulatory" evidence="8">
    <location>
        <begin position="2"/>
        <end position="116"/>
    </location>
</feature>
<dbReference type="EMBL" id="FOZM01000002">
    <property type="protein sequence ID" value="SFS20314.1"/>
    <property type="molecule type" value="Genomic_DNA"/>
</dbReference>
<dbReference type="CDD" id="cd00383">
    <property type="entry name" value="trans_reg_C"/>
    <property type="match status" value="1"/>
</dbReference>
<dbReference type="AlphaFoldDB" id="A0A1I6MXD2"/>
<dbReference type="GO" id="GO:0000156">
    <property type="term" value="F:phosphorelay response regulator activity"/>
    <property type="evidence" value="ECO:0007669"/>
    <property type="project" value="TreeGrafter"/>
</dbReference>
<keyword evidence="2" id="KW-0902">Two-component regulatory system</keyword>
<dbReference type="PANTHER" id="PTHR48111:SF37">
    <property type="entry name" value="RESPONSE REGULATOR PROTEIN CARR"/>
    <property type="match status" value="1"/>
</dbReference>
<keyword evidence="5" id="KW-0804">Transcription</keyword>
<dbReference type="PROSITE" id="PS50110">
    <property type="entry name" value="RESPONSE_REGULATORY"/>
    <property type="match status" value="1"/>
</dbReference>
<evidence type="ECO:0000259" key="9">
    <source>
        <dbReference type="PROSITE" id="PS51755"/>
    </source>
</evidence>
<protein>
    <submittedName>
        <fullName evidence="10">Two-component system, OmpR family, response regulator</fullName>
    </submittedName>
</protein>
<feature type="domain" description="OmpR/PhoB-type" evidence="9">
    <location>
        <begin position="124"/>
        <end position="218"/>
    </location>
</feature>
<evidence type="ECO:0000256" key="2">
    <source>
        <dbReference type="ARBA" id="ARBA00023012"/>
    </source>
</evidence>
<dbReference type="STRING" id="1123755.SAMN05444714_2579"/>
<dbReference type="Pfam" id="PF00486">
    <property type="entry name" value="Trans_reg_C"/>
    <property type="match status" value="1"/>
</dbReference>
<evidence type="ECO:0000313" key="11">
    <source>
        <dbReference type="Proteomes" id="UP000198926"/>
    </source>
</evidence>
<dbReference type="PANTHER" id="PTHR48111">
    <property type="entry name" value="REGULATOR OF RPOS"/>
    <property type="match status" value="1"/>
</dbReference>
<accession>A0A1I6MXD2</accession>
<dbReference type="Gene3D" id="6.10.250.690">
    <property type="match status" value="1"/>
</dbReference>
<evidence type="ECO:0000256" key="6">
    <source>
        <dbReference type="PROSITE-ProRule" id="PRU00169"/>
    </source>
</evidence>
<dbReference type="CDD" id="cd19934">
    <property type="entry name" value="REC_OmpR_EcPhoP-like"/>
    <property type="match status" value="1"/>
</dbReference>
<dbReference type="Proteomes" id="UP000198926">
    <property type="component" value="Unassembled WGS sequence"/>
</dbReference>
<dbReference type="InterPro" id="IPR039420">
    <property type="entry name" value="WalR-like"/>
</dbReference>
<dbReference type="InterPro" id="IPR001867">
    <property type="entry name" value="OmpR/PhoB-type_DNA-bd"/>
</dbReference>
<dbReference type="InterPro" id="IPR036388">
    <property type="entry name" value="WH-like_DNA-bd_sf"/>
</dbReference>
<dbReference type="GO" id="GO:0006355">
    <property type="term" value="P:regulation of DNA-templated transcription"/>
    <property type="evidence" value="ECO:0007669"/>
    <property type="project" value="InterPro"/>
</dbReference>
<evidence type="ECO:0000313" key="10">
    <source>
        <dbReference type="EMBL" id="SFS20314.1"/>
    </source>
</evidence>
<dbReference type="FunFam" id="3.40.50.2300:FF:000002">
    <property type="entry name" value="DNA-binding response regulator PhoP"/>
    <property type="match status" value="1"/>
</dbReference>
<dbReference type="Pfam" id="PF00072">
    <property type="entry name" value="Response_reg"/>
    <property type="match status" value="1"/>
</dbReference>
<dbReference type="SMART" id="SM00862">
    <property type="entry name" value="Trans_reg_C"/>
    <property type="match status" value="1"/>
</dbReference>
<keyword evidence="11" id="KW-1185">Reference proteome</keyword>
<evidence type="ECO:0000256" key="4">
    <source>
        <dbReference type="ARBA" id="ARBA00023125"/>
    </source>
</evidence>
<feature type="DNA-binding region" description="OmpR/PhoB-type" evidence="7">
    <location>
        <begin position="124"/>
        <end position="218"/>
    </location>
</feature>
<dbReference type="OrthoDB" id="9802426at2"/>
<dbReference type="SUPFAM" id="SSF52172">
    <property type="entry name" value="CheY-like"/>
    <property type="match status" value="1"/>
</dbReference>
<gene>
    <name evidence="10" type="ORF">SAMN05444714_2579</name>
</gene>
<dbReference type="RefSeq" id="WP_090209147.1">
    <property type="nucleotide sequence ID" value="NZ_FOZM01000002.1"/>
</dbReference>
<evidence type="ECO:0000256" key="3">
    <source>
        <dbReference type="ARBA" id="ARBA00023015"/>
    </source>
</evidence>
<keyword evidence="1 6" id="KW-0597">Phosphoprotein</keyword>
<organism evidence="10 11">
    <name type="scientific">Yoonia litorea</name>
    <dbReference type="NCBI Taxonomy" id="1123755"/>
    <lineage>
        <taxon>Bacteria</taxon>
        <taxon>Pseudomonadati</taxon>
        <taxon>Pseudomonadota</taxon>
        <taxon>Alphaproteobacteria</taxon>
        <taxon>Rhodobacterales</taxon>
        <taxon>Paracoccaceae</taxon>
        <taxon>Yoonia</taxon>
    </lineage>
</organism>
<name>A0A1I6MXD2_9RHOB</name>
<evidence type="ECO:0000259" key="8">
    <source>
        <dbReference type="PROSITE" id="PS50110"/>
    </source>
</evidence>
<dbReference type="SMART" id="SM00448">
    <property type="entry name" value="REC"/>
    <property type="match status" value="1"/>
</dbReference>
<evidence type="ECO:0000256" key="7">
    <source>
        <dbReference type="PROSITE-ProRule" id="PRU01091"/>
    </source>
</evidence>
<keyword evidence="3" id="KW-0805">Transcription regulation</keyword>
<dbReference type="InterPro" id="IPR011006">
    <property type="entry name" value="CheY-like_superfamily"/>
</dbReference>
<dbReference type="GO" id="GO:0005829">
    <property type="term" value="C:cytosol"/>
    <property type="evidence" value="ECO:0007669"/>
    <property type="project" value="TreeGrafter"/>
</dbReference>
<dbReference type="InterPro" id="IPR001789">
    <property type="entry name" value="Sig_transdc_resp-reg_receiver"/>
</dbReference>
<dbReference type="GO" id="GO:0032993">
    <property type="term" value="C:protein-DNA complex"/>
    <property type="evidence" value="ECO:0007669"/>
    <property type="project" value="TreeGrafter"/>
</dbReference>
<dbReference type="PROSITE" id="PS51755">
    <property type="entry name" value="OMPR_PHOB"/>
    <property type="match status" value="1"/>
</dbReference>
<sequence length="220" mass="24296">MRVLIAEDEPVLAKQIKTVLASEGLAVDIAPDGAEAQFLGETEPYDMIILDIGLPIKDGLTVLKGWRNAGIDTPVLLLTARNDWTDRVDGLDAGADDYVPKPFHMAELSARVRAMIRRKVGQSNPVFTKNDVTFDSRNNQVMVSGVPTNLTAQEVAVLSYLFHNSGRLVSRTELSQHIYQYDGDRDSNTIAVFVNRLRKKLGNDLIETVRGRGYVIKATA</sequence>
<evidence type="ECO:0000256" key="5">
    <source>
        <dbReference type="ARBA" id="ARBA00023163"/>
    </source>
</evidence>
<feature type="modified residue" description="4-aspartylphosphate" evidence="6">
    <location>
        <position position="51"/>
    </location>
</feature>
<evidence type="ECO:0000256" key="1">
    <source>
        <dbReference type="ARBA" id="ARBA00022553"/>
    </source>
</evidence>
<dbReference type="Gene3D" id="1.10.10.10">
    <property type="entry name" value="Winged helix-like DNA-binding domain superfamily/Winged helix DNA-binding domain"/>
    <property type="match status" value="1"/>
</dbReference>
<keyword evidence="4 7" id="KW-0238">DNA-binding</keyword>
<proteinExistence type="predicted"/>
<dbReference type="GO" id="GO:0000976">
    <property type="term" value="F:transcription cis-regulatory region binding"/>
    <property type="evidence" value="ECO:0007669"/>
    <property type="project" value="TreeGrafter"/>
</dbReference>
<dbReference type="Gene3D" id="3.40.50.2300">
    <property type="match status" value="1"/>
</dbReference>
<reference evidence="10 11" key="1">
    <citation type="submission" date="2016-10" db="EMBL/GenBank/DDBJ databases">
        <authorList>
            <person name="de Groot N.N."/>
        </authorList>
    </citation>
    <scope>NUCLEOTIDE SEQUENCE [LARGE SCALE GENOMIC DNA]</scope>
    <source>
        <strain evidence="10 11">DSM 29433</strain>
    </source>
</reference>